<name>A0A679GLU9_9GAMM</name>
<evidence type="ECO:0000256" key="1">
    <source>
        <dbReference type="SAM" id="MobiDB-lite"/>
    </source>
</evidence>
<organism evidence="4 5">
    <name type="scientific">Metapseudomonas otitidis</name>
    <dbReference type="NCBI Taxonomy" id="319939"/>
    <lineage>
        <taxon>Bacteria</taxon>
        <taxon>Pseudomonadati</taxon>
        <taxon>Pseudomonadota</taxon>
        <taxon>Gammaproteobacteria</taxon>
        <taxon>Pseudomonadales</taxon>
        <taxon>Pseudomonadaceae</taxon>
        <taxon>Metapseudomonas</taxon>
    </lineage>
</organism>
<dbReference type="EMBL" id="AP022642">
    <property type="protein sequence ID" value="BCA30442.1"/>
    <property type="molecule type" value="Genomic_DNA"/>
</dbReference>
<feature type="domain" description="Zona occludens toxin N-terminal" evidence="3">
    <location>
        <begin position="2"/>
        <end position="213"/>
    </location>
</feature>
<dbReference type="RefSeq" id="WP_172434489.1">
    <property type="nucleotide sequence ID" value="NZ_AP022642.1"/>
</dbReference>
<dbReference type="AlphaFoldDB" id="A0A679GLU9"/>
<sequence length="429" mass="46981">MSIKIHHGPNGSYKTSGALQDDAIPALLQGRVIITNIRGFTLDRAYTVFPDLPNTSEIINLSLESLPDLERMRTWFQWAPRGAFIIFDETQLVFPKSWRDSDLKRFDFPGGPEAAAEADRPMGWLDAWTRHRHFNWDIVLTTPNIAYIRDDIRMTSEMAYRHSNLAVIGIPGRYKEAQHDAQINRPPMEGTVIEYKRIKKQTFALYDSTATGAHHDTKAGKSLFRSPKLLLLLVFIAACVGFSAWMGPVTFGVAPPAETAAAPAQTGDPNQLQGTGQPGAVVAAPRDSAGSLLPGVPVGLQPGSPPVQLAHPFGDRRISIIGTLYMADKGVIYLFQMTDAQGQVINLNSWQLMASGYRFKPQGECVVRVTYEDWESRFTCQGQPRNSPPAATAPPPDPNAPPKVAAPISQGLAEVPARAWPSTIGYSAP</sequence>
<keyword evidence="2" id="KW-0472">Membrane</keyword>
<evidence type="ECO:0000313" key="4">
    <source>
        <dbReference type="EMBL" id="BCA30442.1"/>
    </source>
</evidence>
<evidence type="ECO:0000256" key="2">
    <source>
        <dbReference type="SAM" id="Phobius"/>
    </source>
</evidence>
<dbReference type="KEGG" id="poj:PtoMrB4_44190"/>
<evidence type="ECO:0000313" key="5">
    <source>
        <dbReference type="Proteomes" id="UP000501237"/>
    </source>
</evidence>
<dbReference type="InterPro" id="IPR027417">
    <property type="entry name" value="P-loop_NTPase"/>
</dbReference>
<protein>
    <recommendedName>
        <fullName evidence="3">Zona occludens toxin N-terminal domain-containing protein</fullName>
    </recommendedName>
</protein>
<proteinExistence type="predicted"/>
<feature type="compositionally biased region" description="Pro residues" evidence="1">
    <location>
        <begin position="391"/>
        <end position="401"/>
    </location>
</feature>
<keyword evidence="2" id="KW-0812">Transmembrane</keyword>
<keyword evidence="2" id="KW-1133">Transmembrane helix</keyword>
<dbReference type="InterPro" id="IPR008900">
    <property type="entry name" value="Zot_N"/>
</dbReference>
<accession>A0A679GLU9</accession>
<dbReference type="Proteomes" id="UP000501237">
    <property type="component" value="Chromosome"/>
</dbReference>
<feature type="region of interest" description="Disordered" evidence="1">
    <location>
        <begin position="260"/>
        <end position="281"/>
    </location>
</feature>
<feature type="transmembrane region" description="Helical" evidence="2">
    <location>
        <begin position="229"/>
        <end position="247"/>
    </location>
</feature>
<reference evidence="4 5" key="1">
    <citation type="journal article" date="2020" name="Microbiol. Resour. Announc.">
        <title>Complete genome sequence of Pseudomonas otitidis strain MrB4, isolated from Lake Biwa in Japan.</title>
        <authorList>
            <person name="Miyazaki K."/>
            <person name="Hase E."/>
            <person name="Maruya T."/>
        </authorList>
    </citation>
    <scope>NUCLEOTIDE SEQUENCE [LARGE SCALE GENOMIC DNA]</scope>
    <source>
        <strain evidence="4 5">MrB4</strain>
    </source>
</reference>
<feature type="region of interest" description="Disordered" evidence="1">
    <location>
        <begin position="380"/>
        <end position="408"/>
    </location>
</feature>
<dbReference type="Gene3D" id="3.40.50.300">
    <property type="entry name" value="P-loop containing nucleotide triphosphate hydrolases"/>
    <property type="match status" value="1"/>
</dbReference>
<gene>
    <name evidence="4" type="ORF">PtoMrB4_44190</name>
</gene>
<dbReference type="GeneID" id="57399636"/>
<evidence type="ECO:0000259" key="3">
    <source>
        <dbReference type="Pfam" id="PF05707"/>
    </source>
</evidence>
<dbReference type="Pfam" id="PF05707">
    <property type="entry name" value="Zot"/>
    <property type="match status" value="1"/>
</dbReference>